<sequence>MRDWLAILGRHKLLKLLSLFLAIALWLAVGGEERTETNLNIPLELVNLNPQLMVTSEVPSALQVRVVGPRGMIRNLSQSRIIHTLDLGNYQAGRHTIPLGLGSFSFPRGVQITRIQPNQLVLELTPSITRTLPVQPVFSGRPPEGYEVRSVRIRPPQVTVKGPASELENLKFIPTVPLNLSRLTGSLTLAADLDFKNLNLTLTERVPLLAEVDIAPKVLSRTFTGLPVTPQPQPAQLSPGKVSVSLRGPWPQVKNLNPAELKPFVDTGGLSRGRHLLRVQLKLPEGLTLEKISPATLQARVGK</sequence>
<dbReference type="InterPro" id="IPR012505">
    <property type="entry name" value="YbbR"/>
</dbReference>
<dbReference type="CDD" id="cd20206">
    <property type="entry name" value="YbbR"/>
    <property type="match status" value="1"/>
</dbReference>
<name>A0A7C5ER62_9BACT</name>
<organism evidence="1">
    <name type="scientific">Desulfobacca acetoxidans</name>
    <dbReference type="NCBI Taxonomy" id="60893"/>
    <lineage>
        <taxon>Bacteria</taxon>
        <taxon>Pseudomonadati</taxon>
        <taxon>Thermodesulfobacteriota</taxon>
        <taxon>Desulfobaccia</taxon>
        <taxon>Desulfobaccales</taxon>
        <taxon>Desulfobaccaceae</taxon>
        <taxon>Desulfobacca</taxon>
    </lineage>
</organism>
<dbReference type="EMBL" id="DTKJ01000043">
    <property type="protein sequence ID" value="HGZ11843.1"/>
    <property type="molecule type" value="Genomic_DNA"/>
</dbReference>
<evidence type="ECO:0000313" key="1">
    <source>
        <dbReference type="EMBL" id="HGZ11843.1"/>
    </source>
</evidence>
<comment type="caution">
    <text evidence="1">The sequence shown here is derived from an EMBL/GenBank/DDBJ whole genome shotgun (WGS) entry which is preliminary data.</text>
</comment>
<proteinExistence type="predicted"/>
<dbReference type="PANTHER" id="PTHR37804:SF1">
    <property type="entry name" value="CDAA REGULATORY PROTEIN CDAR"/>
    <property type="match status" value="1"/>
</dbReference>
<dbReference type="Gene3D" id="2.170.120.30">
    <property type="match status" value="1"/>
</dbReference>
<protein>
    <submittedName>
        <fullName evidence="1">YbbR-like domain-containing protein</fullName>
    </submittedName>
</protein>
<gene>
    <name evidence="1" type="ORF">ENW48_06450</name>
</gene>
<dbReference type="AlphaFoldDB" id="A0A7C5ER62"/>
<accession>A0A7C5ER62</accession>
<reference evidence="1" key="1">
    <citation type="journal article" date="2020" name="mSystems">
        <title>Genome- and Community-Level Interaction Insights into Carbon Utilization and Element Cycling Functions of Hydrothermarchaeota in Hydrothermal Sediment.</title>
        <authorList>
            <person name="Zhou Z."/>
            <person name="Liu Y."/>
            <person name="Xu W."/>
            <person name="Pan J."/>
            <person name="Luo Z.H."/>
            <person name="Li M."/>
        </authorList>
    </citation>
    <scope>NUCLEOTIDE SEQUENCE [LARGE SCALE GENOMIC DNA]</scope>
    <source>
        <strain evidence="1">SpSt-853</strain>
    </source>
</reference>
<dbReference type="Pfam" id="PF07949">
    <property type="entry name" value="YbbR"/>
    <property type="match status" value="1"/>
</dbReference>
<dbReference type="Gene3D" id="2.170.120.40">
    <property type="entry name" value="YbbR-like domain"/>
    <property type="match status" value="1"/>
</dbReference>
<dbReference type="PANTHER" id="PTHR37804">
    <property type="entry name" value="CDAA REGULATORY PROTEIN CDAR"/>
    <property type="match status" value="1"/>
</dbReference>
<dbReference type="InterPro" id="IPR053154">
    <property type="entry name" value="c-di-AMP_regulator"/>
</dbReference>